<comment type="subcellular location">
    <subcellularLocation>
        <location evidence="1">Cell envelope</location>
    </subcellularLocation>
</comment>
<evidence type="ECO:0000259" key="7">
    <source>
        <dbReference type="PROSITE" id="PS50983"/>
    </source>
</evidence>
<comment type="caution">
    <text evidence="8">The sequence shown here is derived from an EMBL/GenBank/DDBJ whole genome shotgun (WGS) entry which is preliminary data.</text>
</comment>
<evidence type="ECO:0000256" key="3">
    <source>
        <dbReference type="ARBA" id="ARBA00022448"/>
    </source>
</evidence>
<keyword evidence="4" id="KW-0408">Iron</keyword>
<dbReference type="EMBL" id="JAGGJU010000002">
    <property type="protein sequence ID" value="MBP1849567.1"/>
    <property type="molecule type" value="Genomic_DNA"/>
</dbReference>
<organism evidence="8 9">
    <name type="scientific">Rhizobium halophytocola</name>
    <dbReference type="NCBI Taxonomy" id="735519"/>
    <lineage>
        <taxon>Bacteria</taxon>
        <taxon>Pseudomonadati</taxon>
        <taxon>Pseudomonadota</taxon>
        <taxon>Alphaproteobacteria</taxon>
        <taxon>Hyphomicrobiales</taxon>
        <taxon>Rhizobiaceae</taxon>
        <taxon>Rhizobium/Agrobacterium group</taxon>
        <taxon>Rhizobium</taxon>
    </lineage>
</organism>
<dbReference type="Proteomes" id="UP000759443">
    <property type="component" value="Unassembled WGS sequence"/>
</dbReference>
<protein>
    <submittedName>
        <fullName evidence="8">Iron complex transport system substrate-binding protein</fullName>
    </submittedName>
</protein>
<name>A0ABS4DV48_9HYPH</name>
<comment type="similarity">
    <text evidence="2">Belongs to the bacterial solute-binding protein 8 family.</text>
</comment>
<dbReference type="Gene3D" id="3.40.50.1980">
    <property type="entry name" value="Nitrogenase molybdenum iron protein domain"/>
    <property type="match status" value="2"/>
</dbReference>
<evidence type="ECO:0000256" key="4">
    <source>
        <dbReference type="ARBA" id="ARBA00022496"/>
    </source>
</evidence>
<keyword evidence="5 6" id="KW-0732">Signal</keyword>
<dbReference type="PANTHER" id="PTHR30532:SF1">
    <property type="entry name" value="IRON(3+)-HYDROXAMATE-BINDING PROTEIN FHUD"/>
    <property type="match status" value="1"/>
</dbReference>
<dbReference type="SUPFAM" id="SSF53807">
    <property type="entry name" value="Helical backbone' metal receptor"/>
    <property type="match status" value="1"/>
</dbReference>
<evidence type="ECO:0000256" key="6">
    <source>
        <dbReference type="SAM" id="SignalP"/>
    </source>
</evidence>
<feature type="domain" description="Fe/B12 periplasmic-binding" evidence="7">
    <location>
        <begin position="39"/>
        <end position="316"/>
    </location>
</feature>
<dbReference type="PROSITE" id="PS50983">
    <property type="entry name" value="FE_B12_PBP"/>
    <property type="match status" value="1"/>
</dbReference>
<evidence type="ECO:0000256" key="2">
    <source>
        <dbReference type="ARBA" id="ARBA00008814"/>
    </source>
</evidence>
<keyword evidence="4" id="KW-0406">Ion transport</keyword>
<keyword evidence="9" id="KW-1185">Reference proteome</keyword>
<dbReference type="PANTHER" id="PTHR30532">
    <property type="entry name" value="IRON III DICITRATE-BINDING PERIPLASMIC PROTEIN"/>
    <property type="match status" value="1"/>
</dbReference>
<sequence length="316" mass="33708">MRLTIMLAAILAAGTVSATDRAVTDSTGRAVTIPDNPHRIVVMHEPLIGIPLMDLGTDVVGAYGRDDNGKFVTAVDFIDTVFGPGHDKPKGFGAVGQIDLEKLRALDPDLIIGTDLDAAKADQLSTVAPVYLQKAGAGKAYGFSVEADLAELVGKSDVFARRRQTYETHLAAVRQQLPADPKGKTYLAIFLTDQINAVGDMSGAVQAMEDLGYTRLRLDDGSGKGGLGSTLMVPLSAEVFGRLDPDLLLVMNTYTGPARDEAATRAKLDRIIPGWDHFVKPAKEDRMIFLDSVAVTTPSVASAIHTLDAVKAWAKH</sequence>
<reference evidence="8 9" key="1">
    <citation type="submission" date="2021-03" db="EMBL/GenBank/DDBJ databases">
        <title>Genomic Encyclopedia of Type Strains, Phase IV (KMG-IV): sequencing the most valuable type-strain genomes for metagenomic binning, comparative biology and taxonomic classification.</title>
        <authorList>
            <person name="Goeker M."/>
        </authorList>
    </citation>
    <scope>NUCLEOTIDE SEQUENCE [LARGE SCALE GENOMIC DNA]</scope>
    <source>
        <strain evidence="8 9">DSM 21600</strain>
    </source>
</reference>
<evidence type="ECO:0000256" key="1">
    <source>
        <dbReference type="ARBA" id="ARBA00004196"/>
    </source>
</evidence>
<gene>
    <name evidence="8" type="ORF">J2Z17_000988</name>
</gene>
<keyword evidence="3" id="KW-0813">Transport</keyword>
<dbReference type="RefSeq" id="WP_209942744.1">
    <property type="nucleotide sequence ID" value="NZ_JAGGJU010000002.1"/>
</dbReference>
<accession>A0ABS4DV48</accession>
<dbReference type="InterPro" id="IPR002491">
    <property type="entry name" value="ABC_transptr_periplasmic_BD"/>
</dbReference>
<evidence type="ECO:0000313" key="9">
    <source>
        <dbReference type="Proteomes" id="UP000759443"/>
    </source>
</evidence>
<feature type="chain" id="PRO_5045717482" evidence="6">
    <location>
        <begin position="19"/>
        <end position="316"/>
    </location>
</feature>
<feature type="signal peptide" evidence="6">
    <location>
        <begin position="1"/>
        <end position="18"/>
    </location>
</feature>
<keyword evidence="4" id="KW-0410">Iron transport</keyword>
<dbReference type="Pfam" id="PF01497">
    <property type="entry name" value="Peripla_BP_2"/>
    <property type="match status" value="1"/>
</dbReference>
<evidence type="ECO:0000313" key="8">
    <source>
        <dbReference type="EMBL" id="MBP1849567.1"/>
    </source>
</evidence>
<proteinExistence type="inferred from homology"/>
<evidence type="ECO:0000256" key="5">
    <source>
        <dbReference type="ARBA" id="ARBA00022729"/>
    </source>
</evidence>
<dbReference type="InterPro" id="IPR051313">
    <property type="entry name" value="Bact_iron-sidero_bind"/>
</dbReference>